<name>A0A2K8SG64_9NOSO</name>
<keyword evidence="1" id="KW-0723">Serine/threonine-protein kinase</keyword>
<accession>A0A2K8SG64</accession>
<sequence length="42" mass="4699">MNHVVIDWVNDQPLANTVTCIGDGDDGIWNIIDQLAPDVQHR</sequence>
<proteinExistence type="predicted"/>
<dbReference type="Proteomes" id="UP000232003">
    <property type="component" value="Chromosome"/>
</dbReference>
<gene>
    <name evidence="1" type="ORF">COO91_00170</name>
</gene>
<keyword evidence="2" id="KW-1185">Reference proteome</keyword>
<protein>
    <submittedName>
        <fullName evidence="1">Serine/threonine protein kinase</fullName>
    </submittedName>
</protein>
<dbReference type="EMBL" id="CP024785">
    <property type="protein sequence ID" value="AUB34350.1"/>
    <property type="molecule type" value="Genomic_DNA"/>
</dbReference>
<dbReference type="KEGG" id="nfl:COO91_00170"/>
<keyword evidence="1" id="KW-0418">Kinase</keyword>
<dbReference type="AlphaFoldDB" id="A0A2K8SG64"/>
<keyword evidence="1" id="KW-0808">Transferase</keyword>
<evidence type="ECO:0000313" key="1">
    <source>
        <dbReference type="EMBL" id="AUB34350.1"/>
    </source>
</evidence>
<reference evidence="1 2" key="1">
    <citation type="submission" date="2017-11" db="EMBL/GenBank/DDBJ databases">
        <title>Complete genome of a free-living desiccation-tolerant cyanobacterium and its photosynthetic adaptation to extreme terrestrial habitat.</title>
        <authorList>
            <person name="Shang J."/>
        </authorList>
    </citation>
    <scope>NUCLEOTIDE SEQUENCE [LARGE SCALE GENOMIC DNA]</scope>
    <source>
        <strain evidence="1 2">CCNUN1</strain>
    </source>
</reference>
<dbReference type="GO" id="GO:0004674">
    <property type="term" value="F:protein serine/threonine kinase activity"/>
    <property type="evidence" value="ECO:0007669"/>
    <property type="project" value="UniProtKB-KW"/>
</dbReference>
<organism evidence="1 2">
    <name type="scientific">Nostoc flagelliforme CCNUN1</name>
    <dbReference type="NCBI Taxonomy" id="2038116"/>
    <lineage>
        <taxon>Bacteria</taxon>
        <taxon>Bacillati</taxon>
        <taxon>Cyanobacteriota</taxon>
        <taxon>Cyanophyceae</taxon>
        <taxon>Nostocales</taxon>
        <taxon>Nostocaceae</taxon>
        <taxon>Nostoc</taxon>
    </lineage>
</organism>
<evidence type="ECO:0000313" key="2">
    <source>
        <dbReference type="Proteomes" id="UP000232003"/>
    </source>
</evidence>